<accession>A0A8H7F9W4</accession>
<dbReference type="Gene3D" id="3.80.10.10">
    <property type="entry name" value="Ribonuclease Inhibitor"/>
    <property type="match status" value="1"/>
</dbReference>
<dbReference type="EMBL" id="JABXXO010000003">
    <property type="protein sequence ID" value="KAF7783264.1"/>
    <property type="molecule type" value="Genomic_DNA"/>
</dbReference>
<sequence length="430" mass="48327">MASILRCDHLRNHKAPYAFANQRAELIHVSEELSSLDRHISELNTLRSTLHLRTLQLHNLLSPIYVFPTEILSYIFQLVVNPESYDHRNFGIHQECLDRALVLSSVTSQFRHIAFGTPELWNRILLCIVEGDPIGKVSSLLQHCIAHASSVTLCVIERHNKSGSDFRSVIETLLTSDTTRKVKAFKLHSLNNVSSWTSKLNSSSFPMVESLIIRCGSGTQHLSGFDFATLNNLTRLDIDGAWLNVPIIVPPSVRYLNIYKVSHKVFVSLLYQCPNLVECAADTIKGLDGPPFTEPLILSHLKQLDAGGMNAITTEMSLQYLQLPSLESLELDHSTVHRSFAGIQVSLCWNVSATLTTLTINTHSRTFDYDELYQLCRFTFPKLRVLKFDSPYFSPLVNLCTVTAGCRTQQSQASSSPSSQICYIAFQRQC</sequence>
<dbReference type="AlphaFoldDB" id="A0A8H7F9W4"/>
<dbReference type="SUPFAM" id="SSF52047">
    <property type="entry name" value="RNI-like"/>
    <property type="match status" value="1"/>
</dbReference>
<comment type="caution">
    <text evidence="1">The sequence shown here is derived from an EMBL/GenBank/DDBJ whole genome shotgun (WGS) entry which is preliminary data.</text>
</comment>
<dbReference type="Proteomes" id="UP000629468">
    <property type="component" value="Unassembled WGS sequence"/>
</dbReference>
<organism evidence="1 2">
    <name type="scientific">Agaricus bisporus var. burnettii</name>
    <dbReference type="NCBI Taxonomy" id="192524"/>
    <lineage>
        <taxon>Eukaryota</taxon>
        <taxon>Fungi</taxon>
        <taxon>Dikarya</taxon>
        <taxon>Basidiomycota</taxon>
        <taxon>Agaricomycotina</taxon>
        <taxon>Agaricomycetes</taxon>
        <taxon>Agaricomycetidae</taxon>
        <taxon>Agaricales</taxon>
        <taxon>Agaricineae</taxon>
        <taxon>Agaricaceae</taxon>
        <taxon>Agaricus</taxon>
    </lineage>
</organism>
<dbReference type="InterPro" id="IPR032675">
    <property type="entry name" value="LRR_dom_sf"/>
</dbReference>
<evidence type="ECO:0000313" key="1">
    <source>
        <dbReference type="EMBL" id="KAF7783264.1"/>
    </source>
</evidence>
<reference evidence="1 2" key="1">
    <citation type="journal article" name="Sci. Rep.">
        <title>Telomere-to-telomere assembled and centromere annotated genomes of the two main subspecies of the button mushroom Agaricus bisporus reveal especially polymorphic chromosome ends.</title>
        <authorList>
            <person name="Sonnenberg A.S.M."/>
            <person name="Sedaghat-Telgerd N."/>
            <person name="Lavrijssen B."/>
            <person name="Ohm R.A."/>
            <person name="Hendrickx P.M."/>
            <person name="Scholtmeijer K."/>
            <person name="Baars J.J.P."/>
            <person name="van Peer A."/>
        </authorList>
    </citation>
    <scope>NUCLEOTIDE SEQUENCE [LARGE SCALE GENOMIC DNA]</scope>
    <source>
        <strain evidence="1 2">H119_p4</strain>
    </source>
</reference>
<proteinExistence type="predicted"/>
<gene>
    <name evidence="1" type="ORF">Agabi119p4_2640</name>
</gene>
<evidence type="ECO:0008006" key="3">
    <source>
        <dbReference type="Google" id="ProtNLM"/>
    </source>
</evidence>
<name>A0A8H7F9W4_AGABI</name>
<protein>
    <recommendedName>
        <fullName evidence="3">F-box domain-containing protein</fullName>
    </recommendedName>
</protein>
<evidence type="ECO:0000313" key="2">
    <source>
        <dbReference type="Proteomes" id="UP000629468"/>
    </source>
</evidence>